<organism evidence="1 2">
    <name type="scientific">Ferrimonas pelagia</name>
    <dbReference type="NCBI Taxonomy" id="1177826"/>
    <lineage>
        <taxon>Bacteria</taxon>
        <taxon>Pseudomonadati</taxon>
        <taxon>Pseudomonadota</taxon>
        <taxon>Gammaproteobacteria</taxon>
        <taxon>Alteromonadales</taxon>
        <taxon>Ferrimonadaceae</taxon>
        <taxon>Ferrimonas</taxon>
    </lineage>
</organism>
<keyword evidence="2" id="KW-1185">Reference proteome</keyword>
<dbReference type="Proteomes" id="UP001499988">
    <property type="component" value="Unassembled WGS sequence"/>
</dbReference>
<sequence>MSLKRQTQWWWLSGLLLLAAVALAAWQWQRPIDADLVLSCRGELVELGPDGAAPAQFYVQADFLLQGDRANLHYRYFNHSGEALGEIAMNGEILSVTQRQTVYRLNLRQSGARRMAAEHQLPQHMRHQDALGERSKAGEGVHSMTLELLEINQQEDQAIVLFLPSCAVCGCTYTHTG</sequence>
<comment type="caution">
    <text evidence="1">The sequence shown here is derived from an EMBL/GenBank/DDBJ whole genome shotgun (WGS) entry which is preliminary data.</text>
</comment>
<reference evidence="2" key="1">
    <citation type="journal article" date="2019" name="Int. J. Syst. Evol. Microbiol.">
        <title>The Global Catalogue of Microorganisms (GCM) 10K type strain sequencing project: providing services to taxonomists for standard genome sequencing and annotation.</title>
        <authorList>
            <consortium name="The Broad Institute Genomics Platform"/>
            <consortium name="The Broad Institute Genome Sequencing Center for Infectious Disease"/>
            <person name="Wu L."/>
            <person name="Ma J."/>
        </authorList>
    </citation>
    <scope>NUCLEOTIDE SEQUENCE [LARGE SCALE GENOMIC DNA]</scope>
    <source>
        <strain evidence="2">JCM 18401</strain>
    </source>
</reference>
<evidence type="ECO:0000313" key="1">
    <source>
        <dbReference type="EMBL" id="GAA4902653.1"/>
    </source>
</evidence>
<accession>A0ABP9FHS6</accession>
<gene>
    <name evidence="1" type="ORF">GCM10023333_40960</name>
</gene>
<dbReference type="EMBL" id="BAABJZ010000106">
    <property type="protein sequence ID" value="GAA4902653.1"/>
    <property type="molecule type" value="Genomic_DNA"/>
</dbReference>
<dbReference type="RefSeq" id="WP_345337386.1">
    <property type="nucleotide sequence ID" value="NZ_BAABJZ010000106.1"/>
</dbReference>
<evidence type="ECO:0000313" key="2">
    <source>
        <dbReference type="Proteomes" id="UP001499988"/>
    </source>
</evidence>
<name>A0ABP9FHS6_9GAMM</name>
<protein>
    <submittedName>
        <fullName evidence="1">Uncharacterized protein</fullName>
    </submittedName>
</protein>
<proteinExistence type="predicted"/>